<proteinExistence type="predicted"/>
<comment type="caution">
    <text evidence="1">The sequence shown here is derived from an EMBL/GenBank/DDBJ whole genome shotgun (WGS) entry which is preliminary data.</text>
</comment>
<evidence type="ECO:0000313" key="1">
    <source>
        <dbReference type="EMBL" id="KAJ8619554.1"/>
    </source>
</evidence>
<organism evidence="1 2">
    <name type="scientific">Persea americana</name>
    <name type="common">Avocado</name>
    <dbReference type="NCBI Taxonomy" id="3435"/>
    <lineage>
        <taxon>Eukaryota</taxon>
        <taxon>Viridiplantae</taxon>
        <taxon>Streptophyta</taxon>
        <taxon>Embryophyta</taxon>
        <taxon>Tracheophyta</taxon>
        <taxon>Spermatophyta</taxon>
        <taxon>Magnoliopsida</taxon>
        <taxon>Magnoliidae</taxon>
        <taxon>Laurales</taxon>
        <taxon>Lauraceae</taxon>
        <taxon>Persea</taxon>
    </lineage>
</organism>
<dbReference type="Proteomes" id="UP001234297">
    <property type="component" value="Chromosome 9"/>
</dbReference>
<protein>
    <submittedName>
        <fullName evidence="1">Uncharacterized protein</fullName>
    </submittedName>
</protein>
<name>A0ACC2KEJ8_PERAE</name>
<sequence length="190" mass="20624">MDKNFFNLYTKESSKKISKSPRSSAPSSSTSSSHESPASSSSLLQIQDPDDLRSVFNKFDANGDGKISSSELESMLNCLGNLGSAQEAESMMQAADLDGDGYISLEEFLSVNTMDMDSGSCMEDLRSAFAVFDRDRNGLISAEELQHVLGAMGEKTSVGDCRMMINGVDRNGDGAVNFEEFMEMMTRSKA</sequence>
<dbReference type="EMBL" id="CM056817">
    <property type="protein sequence ID" value="KAJ8619554.1"/>
    <property type="molecule type" value="Genomic_DNA"/>
</dbReference>
<accession>A0ACC2KEJ8</accession>
<keyword evidence="2" id="KW-1185">Reference proteome</keyword>
<evidence type="ECO:0000313" key="2">
    <source>
        <dbReference type="Proteomes" id="UP001234297"/>
    </source>
</evidence>
<gene>
    <name evidence="1" type="ORF">MRB53_028083</name>
</gene>
<reference evidence="1 2" key="1">
    <citation type="journal article" date="2022" name="Hortic Res">
        <title>A haplotype resolved chromosomal level avocado genome allows analysis of novel avocado genes.</title>
        <authorList>
            <person name="Nath O."/>
            <person name="Fletcher S.J."/>
            <person name="Hayward A."/>
            <person name="Shaw L.M."/>
            <person name="Masouleh A.K."/>
            <person name="Furtado A."/>
            <person name="Henry R.J."/>
            <person name="Mitter N."/>
        </authorList>
    </citation>
    <scope>NUCLEOTIDE SEQUENCE [LARGE SCALE GENOMIC DNA]</scope>
    <source>
        <strain evidence="2">cv. Hass</strain>
    </source>
</reference>